<dbReference type="PROSITE" id="PS50271">
    <property type="entry name" value="ZF_UBP"/>
    <property type="match status" value="1"/>
</dbReference>
<evidence type="ECO:0000313" key="18">
    <source>
        <dbReference type="Proteomes" id="UP000694867"/>
    </source>
</evidence>
<evidence type="ECO:0000256" key="11">
    <source>
        <dbReference type="ARBA" id="ARBA00023163"/>
    </source>
</evidence>
<dbReference type="InterPro" id="IPR018200">
    <property type="entry name" value="USP_CS"/>
</dbReference>
<dbReference type="InterPro" id="IPR001394">
    <property type="entry name" value="Peptidase_C19_UCH"/>
</dbReference>
<dbReference type="GO" id="GO:0016579">
    <property type="term" value="P:protein deubiquitination"/>
    <property type="evidence" value="ECO:0007669"/>
    <property type="project" value="InterPro"/>
</dbReference>
<evidence type="ECO:0000256" key="6">
    <source>
        <dbReference type="ARBA" id="ARBA00022786"/>
    </source>
</evidence>
<dbReference type="GO" id="GO:0008270">
    <property type="term" value="F:zinc ion binding"/>
    <property type="evidence" value="ECO:0007669"/>
    <property type="project" value="UniProtKB-KW"/>
</dbReference>
<dbReference type="AlphaFoldDB" id="A0AAJ7L4J3"/>
<dbReference type="InterPro" id="IPR028889">
    <property type="entry name" value="USP"/>
</dbReference>
<evidence type="ECO:0000313" key="19">
    <source>
        <dbReference type="RefSeq" id="XP_018495456.1"/>
    </source>
</evidence>
<feature type="domain" description="USP" evidence="16">
    <location>
        <begin position="166"/>
        <end position="495"/>
    </location>
</feature>
<evidence type="ECO:0000256" key="10">
    <source>
        <dbReference type="ARBA" id="ARBA00023015"/>
    </source>
</evidence>
<proteinExistence type="inferred from homology"/>
<comment type="similarity">
    <text evidence="13">Belongs to the peptidase C19 family. UBP8 subfamily.</text>
</comment>
<dbReference type="KEGG" id="goe:100906799"/>
<keyword evidence="5 14" id="KW-0863">Zinc-finger</keyword>
<evidence type="ECO:0000256" key="8">
    <source>
        <dbReference type="ARBA" id="ARBA00022807"/>
    </source>
</evidence>
<gene>
    <name evidence="19" type="primary">LOC100906799</name>
</gene>
<evidence type="ECO:0000256" key="7">
    <source>
        <dbReference type="ARBA" id="ARBA00022801"/>
    </source>
</evidence>
<dbReference type="GO" id="GO:0004843">
    <property type="term" value="F:cysteine-type deubiquitinase activity"/>
    <property type="evidence" value="ECO:0007669"/>
    <property type="project" value="UniProtKB-UniRule"/>
</dbReference>
<dbReference type="InterPro" id="IPR001607">
    <property type="entry name" value="Znf_UBP"/>
</dbReference>
<evidence type="ECO:0000256" key="2">
    <source>
        <dbReference type="ARBA" id="ARBA00004123"/>
    </source>
</evidence>
<dbReference type="PROSITE" id="PS00973">
    <property type="entry name" value="USP_2"/>
    <property type="match status" value="1"/>
</dbReference>
<reference evidence="19" key="1">
    <citation type="submission" date="2025-08" db="UniProtKB">
        <authorList>
            <consortium name="RefSeq"/>
        </authorList>
    </citation>
    <scope>IDENTIFICATION</scope>
</reference>
<evidence type="ECO:0000256" key="15">
    <source>
        <dbReference type="RuleBase" id="RU366025"/>
    </source>
</evidence>
<dbReference type="InterPro" id="IPR050185">
    <property type="entry name" value="Ub_carboxyl-term_hydrolase"/>
</dbReference>
<dbReference type="GeneID" id="100906799"/>
<evidence type="ECO:0000256" key="3">
    <source>
        <dbReference type="ARBA" id="ARBA00022670"/>
    </source>
</evidence>
<evidence type="ECO:0000259" key="17">
    <source>
        <dbReference type="PROSITE" id="PS50271"/>
    </source>
</evidence>
<protein>
    <recommendedName>
        <fullName evidence="15">Ubiquitin carboxyl-terminal hydrolase</fullName>
        <ecNumber evidence="15">3.4.19.12</ecNumber>
    </recommendedName>
</protein>
<keyword evidence="10" id="KW-0805">Transcription regulation</keyword>
<keyword evidence="11" id="KW-0804">Transcription</keyword>
<comment type="subcellular location">
    <subcellularLocation>
        <location evidence="2">Nucleus</location>
    </subcellularLocation>
</comment>
<name>A0AAJ7L4J3_9ACAR</name>
<dbReference type="GO" id="GO:0006508">
    <property type="term" value="P:proteolysis"/>
    <property type="evidence" value="ECO:0007669"/>
    <property type="project" value="UniProtKB-KW"/>
</dbReference>
<accession>A0AAJ7L4J3</accession>
<dbReference type="PROSITE" id="PS50235">
    <property type="entry name" value="USP_3"/>
    <property type="match status" value="1"/>
</dbReference>
<dbReference type="PROSITE" id="PS00972">
    <property type="entry name" value="USP_1"/>
    <property type="match status" value="1"/>
</dbReference>
<keyword evidence="12" id="KW-0539">Nucleus</keyword>
<dbReference type="Gene3D" id="3.30.40.10">
    <property type="entry name" value="Zinc/RING finger domain, C3HC4 (zinc finger)"/>
    <property type="match status" value="1"/>
</dbReference>
<dbReference type="GO" id="GO:0005634">
    <property type="term" value="C:nucleus"/>
    <property type="evidence" value="ECO:0007669"/>
    <property type="project" value="UniProtKB-SubCell"/>
</dbReference>
<keyword evidence="7 15" id="KW-0378">Hydrolase</keyword>
<dbReference type="InterPro" id="IPR038765">
    <property type="entry name" value="Papain-like_cys_pep_sf"/>
</dbReference>
<keyword evidence="4" id="KW-0479">Metal-binding</keyword>
<keyword evidence="3 15" id="KW-0645">Protease</keyword>
<sequence length="502" mass="57577">MADRPGGLCSHIAEQRDLVMESYKIVISFLISPESRENLEKRVQRFKCYTCESVGARCRLHACLQCCYVGCRLYNHSQEHHEESNHHVAISLSHGVLYCYLCAEYVHDYEFDIIAIKARQRLADFLDLNEFVRSVPLWNPKYGELELLSLQPKRMRVDSKTPIGLRGLYNLGNTCFMNCIIQCLTHTPFLREYFLSQQHKCIRSSPADCLVCEMCSIFQEFYSGKIFPHVPTRLLYLVWTHAQHLAGYEQQDAHEFFMATLNLVHKHASGTDIPYSGGCNCIIDVIFTGSLQSDVVCQSCHGVSTTIEPFWDISLDLGQQTAGDSRKPRSLDRKKLTDCLENFTRAEHLGSAAKIKCSKCNSYQESTKQLTFKKLPLVVSFHLKRFEHSKLLHKKVSTPIAFPQQLDLSPYMAKPEEQEEADPTSTSHDPSFSRPHTYSLFGVVIHQGTLQTGHYTAYIRQSPNGWFKCDDCEIKTATIEEVLNCEAYLLFYHKKYIEYAVE</sequence>
<dbReference type="SUPFAM" id="SSF57850">
    <property type="entry name" value="RING/U-box"/>
    <property type="match status" value="1"/>
</dbReference>
<feature type="domain" description="UBP-type" evidence="17">
    <location>
        <begin position="25"/>
        <end position="125"/>
    </location>
</feature>
<keyword evidence="8 15" id="KW-0788">Thiol protease</keyword>
<keyword evidence="18" id="KW-1185">Reference proteome</keyword>
<dbReference type="Gene3D" id="3.90.70.10">
    <property type="entry name" value="Cysteine proteinases"/>
    <property type="match status" value="1"/>
</dbReference>
<evidence type="ECO:0000256" key="1">
    <source>
        <dbReference type="ARBA" id="ARBA00000707"/>
    </source>
</evidence>
<comment type="catalytic activity">
    <reaction evidence="1 15">
        <text>Thiol-dependent hydrolysis of ester, thioester, amide, peptide and isopeptide bonds formed by the C-terminal Gly of ubiquitin (a 76-residue protein attached to proteins as an intracellular targeting signal).</text>
        <dbReference type="EC" id="3.4.19.12"/>
    </reaction>
</comment>
<dbReference type="CTD" id="40030"/>
<dbReference type="Pfam" id="PF02148">
    <property type="entry name" value="zf-UBP"/>
    <property type="match status" value="1"/>
</dbReference>
<evidence type="ECO:0000256" key="4">
    <source>
        <dbReference type="ARBA" id="ARBA00022723"/>
    </source>
</evidence>
<evidence type="ECO:0000256" key="14">
    <source>
        <dbReference type="PROSITE-ProRule" id="PRU00502"/>
    </source>
</evidence>
<evidence type="ECO:0000256" key="13">
    <source>
        <dbReference type="ARBA" id="ARBA00038490"/>
    </source>
</evidence>
<organism evidence="18 19">
    <name type="scientific">Galendromus occidentalis</name>
    <name type="common">western predatory mite</name>
    <dbReference type="NCBI Taxonomy" id="34638"/>
    <lineage>
        <taxon>Eukaryota</taxon>
        <taxon>Metazoa</taxon>
        <taxon>Ecdysozoa</taxon>
        <taxon>Arthropoda</taxon>
        <taxon>Chelicerata</taxon>
        <taxon>Arachnida</taxon>
        <taxon>Acari</taxon>
        <taxon>Parasitiformes</taxon>
        <taxon>Mesostigmata</taxon>
        <taxon>Gamasina</taxon>
        <taxon>Phytoseioidea</taxon>
        <taxon>Phytoseiidae</taxon>
        <taxon>Typhlodrominae</taxon>
        <taxon>Galendromus</taxon>
    </lineage>
</organism>
<dbReference type="Pfam" id="PF00443">
    <property type="entry name" value="UCH"/>
    <property type="match status" value="1"/>
</dbReference>
<dbReference type="InterPro" id="IPR013083">
    <property type="entry name" value="Znf_RING/FYVE/PHD"/>
</dbReference>
<evidence type="ECO:0000256" key="5">
    <source>
        <dbReference type="ARBA" id="ARBA00022771"/>
    </source>
</evidence>
<dbReference type="SUPFAM" id="SSF54001">
    <property type="entry name" value="Cysteine proteinases"/>
    <property type="match status" value="1"/>
</dbReference>
<evidence type="ECO:0000259" key="16">
    <source>
        <dbReference type="PROSITE" id="PS50235"/>
    </source>
</evidence>
<dbReference type="EC" id="3.4.19.12" evidence="15"/>
<keyword evidence="9" id="KW-0862">Zinc</keyword>
<dbReference type="PANTHER" id="PTHR21646">
    <property type="entry name" value="UBIQUITIN CARBOXYL-TERMINAL HYDROLASE"/>
    <property type="match status" value="1"/>
</dbReference>
<keyword evidence="6 15" id="KW-0833">Ubl conjugation pathway</keyword>
<evidence type="ECO:0000256" key="12">
    <source>
        <dbReference type="ARBA" id="ARBA00023242"/>
    </source>
</evidence>
<dbReference type="Proteomes" id="UP000694867">
    <property type="component" value="Unplaced"/>
</dbReference>
<dbReference type="RefSeq" id="XP_018495456.1">
    <property type="nucleotide sequence ID" value="XM_018639940.1"/>
</dbReference>
<evidence type="ECO:0000256" key="9">
    <source>
        <dbReference type="ARBA" id="ARBA00022833"/>
    </source>
</evidence>
<dbReference type="PANTHER" id="PTHR21646:SF33">
    <property type="entry name" value="UBIQUITIN CARBOXYL-TERMINAL HYDROLASE 22"/>
    <property type="match status" value="1"/>
</dbReference>